<feature type="region of interest" description="Disordered" evidence="1">
    <location>
        <begin position="487"/>
        <end position="698"/>
    </location>
</feature>
<feature type="compositionally biased region" description="Acidic residues" evidence="1">
    <location>
        <begin position="683"/>
        <end position="697"/>
    </location>
</feature>
<gene>
    <name evidence="3" type="ORF">PTTW11_09828</name>
</gene>
<evidence type="ECO:0000313" key="4">
    <source>
        <dbReference type="Proteomes" id="UP000472372"/>
    </source>
</evidence>
<feature type="compositionally biased region" description="Basic and acidic residues" evidence="1">
    <location>
        <begin position="895"/>
        <end position="907"/>
    </location>
</feature>
<feature type="region of interest" description="Disordered" evidence="1">
    <location>
        <begin position="800"/>
        <end position="1028"/>
    </location>
</feature>
<proteinExistence type="predicted"/>
<dbReference type="Proteomes" id="UP000472372">
    <property type="component" value="Chromosome 9"/>
</dbReference>
<evidence type="ECO:0000256" key="1">
    <source>
        <dbReference type="SAM" id="MobiDB-lite"/>
    </source>
</evidence>
<feature type="compositionally biased region" description="Polar residues" evidence="1">
    <location>
        <begin position="517"/>
        <end position="558"/>
    </location>
</feature>
<feature type="compositionally biased region" description="Polar residues" evidence="1">
    <location>
        <begin position="495"/>
        <end position="509"/>
    </location>
</feature>
<feature type="chain" id="PRO_5043344102" evidence="2">
    <location>
        <begin position="17"/>
        <end position="1061"/>
    </location>
</feature>
<evidence type="ECO:0000313" key="3">
    <source>
        <dbReference type="EMBL" id="CAE7208377.1"/>
    </source>
</evidence>
<evidence type="ECO:0000256" key="2">
    <source>
        <dbReference type="SAM" id="SignalP"/>
    </source>
</evidence>
<organism evidence="3 4">
    <name type="scientific">Pyrenophora teres f. teres</name>
    <dbReference type="NCBI Taxonomy" id="97479"/>
    <lineage>
        <taxon>Eukaryota</taxon>
        <taxon>Fungi</taxon>
        <taxon>Dikarya</taxon>
        <taxon>Ascomycota</taxon>
        <taxon>Pezizomycotina</taxon>
        <taxon>Dothideomycetes</taxon>
        <taxon>Pleosporomycetidae</taxon>
        <taxon>Pleosporales</taxon>
        <taxon>Pleosporineae</taxon>
        <taxon>Pleosporaceae</taxon>
        <taxon>Pyrenophora</taxon>
    </lineage>
</organism>
<reference evidence="3" key="1">
    <citation type="submission" date="2021-02" db="EMBL/GenBank/DDBJ databases">
        <authorList>
            <person name="Syme A R."/>
            <person name="Syme A R."/>
            <person name="Moolhuijzen P."/>
        </authorList>
    </citation>
    <scope>NUCLEOTIDE SEQUENCE</scope>
    <source>
        <strain evidence="3">W1-1</strain>
    </source>
</reference>
<name>A0A6S6WID1_9PLEO</name>
<accession>A0A6S6WID1</accession>
<feature type="compositionally biased region" description="Low complexity" evidence="1">
    <location>
        <begin position="992"/>
        <end position="1016"/>
    </location>
</feature>
<feature type="compositionally biased region" description="Acidic residues" evidence="1">
    <location>
        <begin position="840"/>
        <end position="853"/>
    </location>
</feature>
<feature type="compositionally biased region" description="Polar residues" evidence="1">
    <location>
        <begin position="951"/>
        <end position="965"/>
    </location>
</feature>
<feature type="signal peptide" evidence="2">
    <location>
        <begin position="1"/>
        <end position="16"/>
    </location>
</feature>
<dbReference type="EMBL" id="HG992985">
    <property type="protein sequence ID" value="CAE7208377.1"/>
    <property type="molecule type" value="Genomic_DNA"/>
</dbReference>
<protein>
    <submittedName>
        <fullName evidence="3">DUF3295 multi-domain protein</fullName>
    </submittedName>
</protein>
<dbReference type="AlphaFoldDB" id="A0A6S6WID1"/>
<sequence>MIRALFILLNMRCAVARFHHGLPHKVLNVTQTMSVFVAAPVTVNSTTTETCPAPTSTVPIYSTLYPSPNAAPVEITAQSQVVTSYIPQMTWCVGPPIELIPMTGPPYLNGTTEYSTIIAGTGSCETMYSPLETTVCATTLTGLGSKIPVTACDQEITFSTECGFTVEKATPITTSGSLITPAPSVKRVQTFWLAPWQSFTAGEPPSDVEVKICTDLDDGRMECIRYQEVWEVVVVTSTRTTEHTVQISTTVSGPGTLIVATATGIYTDTIESIDLSTVLLLETEIETETSDSSTFLLLPKLYRGAASMMKLYPNILTLLLSRQVAGFDLALAAAVPRRDVATHTITKTIYYTEVRKLSTNLTDQPGRSAEVATTEQLSKRDKTVRVNSKSTHDSGTDLFNLRVDLASEGYISIYVPSVAVSSFCDGVLKQEGDAMDIHELLLAVYNATNAVKIPVHRGDATSFCKLTQNKNGPKSSRTSSILSASDIASAEEPAMSSSVGDTLESTTSSHKLKAFKTSASKTDLNSSDISTPTLSNTVADNSASSTDDPNDSGTSTSAKKAPPRITSSVTASATPESAMNTPSDAMSSDDTVEAPAILHSSLLPSKTSSADDASTEEETSSEALATTVSQASEADESEVPAESTSSKKKKKISTSIESDASIPQPTDDASSEEAVVETSSIDDSSEDSSTDDSDDSTPLEAATANVLGAADPIPHLTVSSINSWYNVINSYMSSATATASMDLDVDAPSATADSIDSENGAARRGIRRTVIGNPALTVSSMNSWYDYISSYMRTAGTPTQTLHTATSRPIARSKPSSNAGVKRVTPLSLLWRKDKRQYDDDSDDTAGDEDDTETPTSTSTHHKPKPTKTHPSDPVITKLGKGKGKGKGHTGASNPDKEDGEKTERKTNKSTATKGHPKETQTPAPPKNAGQQDEKNAAPTLPSDLSFALATPTTKNAKQHSTTASIPAPPPGTLDTPSGVIIWDPECIVLRSSSPSPSSPSHSPSNHKASSNSNSNADEKRGGDIKGCWRTPLQSEHVQSSNAWNILSDRQNRHLWLSFWR</sequence>
<keyword evidence="2" id="KW-0732">Signal</keyword>
<feature type="compositionally biased region" description="Polar residues" evidence="1">
    <location>
        <begin position="565"/>
        <end position="589"/>
    </location>
</feature>